<proteinExistence type="inferred from homology"/>
<comment type="caution">
    <text evidence="5">The sequence shown here is derived from an EMBL/GenBank/DDBJ whole genome shotgun (WGS) entry which is preliminary data.</text>
</comment>
<gene>
    <name evidence="5" type="ORF">CDCA_CDCA13G3621</name>
</gene>
<keyword evidence="6" id="KW-1185">Reference proteome</keyword>
<evidence type="ECO:0000313" key="5">
    <source>
        <dbReference type="EMBL" id="KAK4537596.1"/>
    </source>
</evidence>
<dbReference type="PANTHER" id="PTHR31306:SF4">
    <property type="entry name" value="ALPHA-1,2-GALACTOSYLTRANSFERASE"/>
    <property type="match status" value="1"/>
</dbReference>
<keyword evidence="4" id="KW-0812">Transmembrane</keyword>
<feature type="transmembrane region" description="Helical" evidence="4">
    <location>
        <begin position="22"/>
        <end position="42"/>
    </location>
</feature>
<dbReference type="GO" id="GO:0000139">
    <property type="term" value="C:Golgi membrane"/>
    <property type="evidence" value="ECO:0007669"/>
    <property type="project" value="TreeGrafter"/>
</dbReference>
<comment type="similarity">
    <text evidence="1">Belongs to the glycosyltransferase 34 family.</text>
</comment>
<dbReference type="InterPro" id="IPR008630">
    <property type="entry name" value="Glyco_trans_34"/>
</dbReference>
<protein>
    <submittedName>
        <fullName evidence="5">Uncharacterized protein</fullName>
    </submittedName>
</protein>
<evidence type="ECO:0000256" key="3">
    <source>
        <dbReference type="ARBA" id="ARBA00022679"/>
    </source>
</evidence>
<dbReference type="Proteomes" id="UP001301350">
    <property type="component" value="Unassembled WGS sequence"/>
</dbReference>
<dbReference type="Gene3D" id="3.90.550.10">
    <property type="entry name" value="Spore Coat Polysaccharide Biosynthesis Protein SpsA, Chain A"/>
    <property type="match status" value="1"/>
</dbReference>
<sequence length="413" mass="46229">MQVARWPALADKHCKAATARHLCGRLLWILLSATALCVAIRWSCVRLSASRSPTPPPRPPPPPRFAILTTATADYAARFAAAIANKRQYAARWAPQVDFVLDLYPYHRHRRRRDGLAVPPHFNRIFAMLRLMTSAAATDTPPYDWIVFLDADAVVTNFSLPLSTFLPPPGMPAHVVVHDGPEINSGAVLVANTAVGRAFLRHWYALGTRYHQPSLDQTALWHLLYLCAAHAKLPVATVGALWAVADRYPCRSALLFGVRPNGSDEPLLAPAAQLRRVEACWRGAMHQLQRPYGRRRNRTDDVVHYHSGAIGFNYYASVGRASNCALRHPVQLWRPGDWMVQDSGRGLQNNYLTGVDGIVTVLCTQSPCIGDIWLWEEGRGFAEHAPALERVALLRYRYNRWRGRSPDDPHPVM</sequence>
<accession>A0AAV9IZY0</accession>
<keyword evidence="4" id="KW-0472">Membrane</keyword>
<evidence type="ECO:0000256" key="2">
    <source>
        <dbReference type="ARBA" id="ARBA00022676"/>
    </source>
</evidence>
<dbReference type="GO" id="GO:0016757">
    <property type="term" value="F:glycosyltransferase activity"/>
    <property type="evidence" value="ECO:0007669"/>
    <property type="project" value="UniProtKB-KW"/>
</dbReference>
<keyword evidence="4" id="KW-1133">Transmembrane helix</keyword>
<dbReference type="AlphaFoldDB" id="A0AAV9IZY0"/>
<dbReference type="PANTHER" id="PTHR31306">
    <property type="entry name" value="ALPHA-1,6-MANNOSYLTRANSFERASE MNN11-RELATED"/>
    <property type="match status" value="1"/>
</dbReference>
<dbReference type="EMBL" id="JANCYW010000013">
    <property type="protein sequence ID" value="KAK4537596.1"/>
    <property type="molecule type" value="Genomic_DNA"/>
</dbReference>
<evidence type="ECO:0000256" key="1">
    <source>
        <dbReference type="ARBA" id="ARBA00005664"/>
    </source>
</evidence>
<reference evidence="5 6" key="1">
    <citation type="submission" date="2022-07" db="EMBL/GenBank/DDBJ databases">
        <title>Genome-wide signatures of adaptation to extreme environments.</title>
        <authorList>
            <person name="Cho C.H."/>
            <person name="Yoon H.S."/>
        </authorList>
    </citation>
    <scope>NUCLEOTIDE SEQUENCE [LARGE SCALE GENOMIC DNA]</scope>
    <source>
        <strain evidence="5 6">DBV 063 E5</strain>
    </source>
</reference>
<dbReference type="InterPro" id="IPR029044">
    <property type="entry name" value="Nucleotide-diphossugar_trans"/>
</dbReference>
<keyword evidence="3" id="KW-0808">Transferase</keyword>
<keyword evidence="2" id="KW-0328">Glycosyltransferase</keyword>
<dbReference type="GO" id="GO:0006487">
    <property type="term" value="P:protein N-linked glycosylation"/>
    <property type="evidence" value="ECO:0007669"/>
    <property type="project" value="TreeGrafter"/>
</dbReference>
<evidence type="ECO:0000256" key="4">
    <source>
        <dbReference type="SAM" id="Phobius"/>
    </source>
</evidence>
<organism evidence="5 6">
    <name type="scientific">Cyanidium caldarium</name>
    <name type="common">Red alga</name>
    <dbReference type="NCBI Taxonomy" id="2771"/>
    <lineage>
        <taxon>Eukaryota</taxon>
        <taxon>Rhodophyta</taxon>
        <taxon>Bangiophyceae</taxon>
        <taxon>Cyanidiales</taxon>
        <taxon>Cyanidiaceae</taxon>
        <taxon>Cyanidium</taxon>
    </lineage>
</organism>
<evidence type="ECO:0000313" key="6">
    <source>
        <dbReference type="Proteomes" id="UP001301350"/>
    </source>
</evidence>
<name>A0AAV9IZY0_CYACA</name>